<evidence type="ECO:0000313" key="2">
    <source>
        <dbReference type="EMBL" id="WPB53798.1"/>
    </source>
</evidence>
<reference evidence="2" key="1">
    <citation type="submission" date="2023-11" db="EMBL/GenBank/DDBJ databases">
        <title>Completed genome sequence of Mycoplasma equirhinis type strain M432/72.</title>
        <authorList>
            <person name="Spergser J."/>
        </authorList>
    </citation>
    <scope>NUCLEOTIDE SEQUENCE [LARGE SCALE GENOMIC DNA]</scope>
    <source>
        <strain evidence="2">M432/72</strain>
    </source>
</reference>
<evidence type="ECO:0000256" key="1">
    <source>
        <dbReference type="SAM" id="Phobius"/>
    </source>
</evidence>
<protein>
    <recommendedName>
        <fullName evidence="4">DUF973 family protein</fullName>
    </recommendedName>
</protein>
<keyword evidence="3" id="KW-1185">Reference proteome</keyword>
<dbReference type="Proteomes" id="UP001303601">
    <property type="component" value="Chromosome"/>
</dbReference>
<feature type="transmembrane region" description="Helical" evidence="1">
    <location>
        <begin position="100"/>
        <end position="133"/>
    </location>
</feature>
<proteinExistence type="predicted"/>
<sequence length="216" mass="23402">MSRRSFNPSSFISTASITLFLLGLIIIPIGAFDITTHTTKVISSDSTWSIGINGYFSFVTLTFSLLLLIFAPTKIATVSKFLFAAVKDAITKGKAGAPMAAIIICALILAILIALFMLTLQIIWIITIIVAFAKKAIAEGIFLLIFDAIFILNFILVFTLHLFGSKGALVMNKIAAAKVYIPLIYALMVEILLANITAIISRATLKSPTKAKIQEQ</sequence>
<keyword evidence="1" id="KW-0812">Transmembrane</keyword>
<dbReference type="GeneID" id="94493701"/>
<evidence type="ECO:0008006" key="4">
    <source>
        <dbReference type="Google" id="ProtNLM"/>
    </source>
</evidence>
<feature type="transmembrane region" description="Helical" evidence="1">
    <location>
        <begin position="183"/>
        <end position="205"/>
    </location>
</feature>
<feature type="transmembrane region" description="Helical" evidence="1">
    <location>
        <begin position="52"/>
        <end position="71"/>
    </location>
</feature>
<dbReference type="EMBL" id="CP137845">
    <property type="protein sequence ID" value="WPB53798.1"/>
    <property type="molecule type" value="Genomic_DNA"/>
</dbReference>
<accession>A0ABZ0P9V4</accession>
<feature type="transmembrane region" description="Helical" evidence="1">
    <location>
        <begin position="140"/>
        <end position="163"/>
    </location>
</feature>
<feature type="transmembrane region" description="Helical" evidence="1">
    <location>
        <begin position="12"/>
        <end position="32"/>
    </location>
</feature>
<organism evidence="2 3">
    <name type="scientific">Metamycoplasma equirhinis</name>
    <dbReference type="NCBI Taxonomy" id="92402"/>
    <lineage>
        <taxon>Bacteria</taxon>
        <taxon>Bacillati</taxon>
        <taxon>Mycoplasmatota</taxon>
        <taxon>Mycoplasmoidales</taxon>
        <taxon>Metamycoplasmataceae</taxon>
        <taxon>Metamycoplasma</taxon>
    </lineage>
</organism>
<dbReference type="RefSeq" id="WP_318635531.1">
    <property type="nucleotide sequence ID" value="NZ_CP137845.1"/>
</dbReference>
<gene>
    <name evidence="2" type="ORF">R9B83_02280</name>
</gene>
<name>A0ABZ0P9V4_9BACT</name>
<keyword evidence="1" id="KW-1133">Transmembrane helix</keyword>
<keyword evidence="1" id="KW-0472">Membrane</keyword>
<evidence type="ECO:0000313" key="3">
    <source>
        <dbReference type="Proteomes" id="UP001303601"/>
    </source>
</evidence>